<feature type="compositionally biased region" description="Basic and acidic residues" evidence="4">
    <location>
        <begin position="261"/>
        <end position="278"/>
    </location>
</feature>
<dbReference type="GO" id="GO:0003730">
    <property type="term" value="F:mRNA 3'-UTR binding"/>
    <property type="evidence" value="ECO:0007669"/>
    <property type="project" value="TreeGrafter"/>
</dbReference>
<dbReference type="Pfam" id="PF00076">
    <property type="entry name" value="RRM_1"/>
    <property type="match status" value="2"/>
</dbReference>
<dbReference type="InterPro" id="IPR000182">
    <property type="entry name" value="GNAT_dom"/>
</dbReference>
<feature type="region of interest" description="Disordered" evidence="4">
    <location>
        <begin position="61"/>
        <end position="83"/>
    </location>
</feature>
<dbReference type="CDD" id="cd04301">
    <property type="entry name" value="NAT_SF"/>
    <property type="match status" value="1"/>
</dbReference>
<dbReference type="SUPFAM" id="SSF55729">
    <property type="entry name" value="Acyl-CoA N-acyltransferases (Nat)"/>
    <property type="match status" value="1"/>
</dbReference>
<dbReference type="SMART" id="SM00360">
    <property type="entry name" value="RRM"/>
    <property type="match status" value="2"/>
</dbReference>
<dbReference type="Gene3D" id="3.40.630.30">
    <property type="match status" value="1"/>
</dbReference>
<evidence type="ECO:0000256" key="5">
    <source>
        <dbReference type="SAM" id="Phobius"/>
    </source>
</evidence>
<dbReference type="Gene3D" id="3.30.70.330">
    <property type="match status" value="2"/>
</dbReference>
<dbReference type="Proteomes" id="UP001175271">
    <property type="component" value="Unassembled WGS sequence"/>
</dbReference>
<evidence type="ECO:0000313" key="9">
    <source>
        <dbReference type="Proteomes" id="UP001175271"/>
    </source>
</evidence>
<comment type="caution">
    <text evidence="8">The sequence shown here is derived from an EMBL/GenBank/DDBJ whole genome shotgun (WGS) entry which is preliminary data.</text>
</comment>
<name>A0AA39HLC8_9BILA</name>
<keyword evidence="5" id="KW-0472">Membrane</keyword>
<evidence type="ECO:0000256" key="2">
    <source>
        <dbReference type="ARBA" id="ARBA00022884"/>
    </source>
</evidence>
<dbReference type="PANTHER" id="PTHR48026:SF14">
    <property type="entry name" value="HETEROGENEOUS NUCLEAR RIBONUCLEOPROTEIN A1"/>
    <property type="match status" value="1"/>
</dbReference>
<feature type="compositionally biased region" description="Gly residues" evidence="4">
    <location>
        <begin position="319"/>
        <end position="334"/>
    </location>
</feature>
<reference evidence="8" key="1">
    <citation type="submission" date="2023-06" db="EMBL/GenBank/DDBJ databases">
        <title>Genomic analysis of the entomopathogenic nematode Steinernema hermaphroditum.</title>
        <authorList>
            <person name="Schwarz E.M."/>
            <person name="Heppert J.K."/>
            <person name="Baniya A."/>
            <person name="Schwartz H.T."/>
            <person name="Tan C.-H."/>
            <person name="Antoshechkin I."/>
            <person name="Sternberg P.W."/>
            <person name="Goodrich-Blair H."/>
            <person name="Dillman A.R."/>
        </authorList>
    </citation>
    <scope>NUCLEOTIDE SEQUENCE</scope>
    <source>
        <strain evidence="8">PS9179</strain>
        <tissue evidence="8">Whole animal</tissue>
    </source>
</reference>
<evidence type="ECO:0000256" key="1">
    <source>
        <dbReference type="ARBA" id="ARBA00022737"/>
    </source>
</evidence>
<feature type="compositionally biased region" description="Gly residues" evidence="4">
    <location>
        <begin position="287"/>
        <end position="300"/>
    </location>
</feature>
<feature type="region of interest" description="Disordered" evidence="4">
    <location>
        <begin position="355"/>
        <end position="422"/>
    </location>
</feature>
<evidence type="ECO:0000256" key="3">
    <source>
        <dbReference type="PROSITE-ProRule" id="PRU00176"/>
    </source>
</evidence>
<dbReference type="PROSITE" id="PS50102">
    <property type="entry name" value="RRM"/>
    <property type="match status" value="2"/>
</dbReference>
<dbReference type="InterPro" id="IPR035979">
    <property type="entry name" value="RBD_domain_sf"/>
</dbReference>
<protein>
    <recommendedName>
        <fullName evidence="10">N-acetyltransferase domain-containing protein</fullName>
    </recommendedName>
</protein>
<feature type="region of interest" description="Disordered" evidence="4">
    <location>
        <begin position="261"/>
        <end position="341"/>
    </location>
</feature>
<dbReference type="AlphaFoldDB" id="A0AA39HLC8"/>
<evidence type="ECO:0000259" key="7">
    <source>
        <dbReference type="PROSITE" id="PS51186"/>
    </source>
</evidence>
<keyword evidence="9" id="KW-1185">Reference proteome</keyword>
<feature type="domain" description="RRM" evidence="6">
    <location>
        <begin position="91"/>
        <end position="174"/>
    </location>
</feature>
<gene>
    <name evidence="8" type="ORF">QR680_019127</name>
</gene>
<dbReference type="GO" id="GO:0016747">
    <property type="term" value="F:acyltransferase activity, transferring groups other than amino-acyl groups"/>
    <property type="evidence" value="ECO:0007669"/>
    <property type="project" value="InterPro"/>
</dbReference>
<organism evidence="8 9">
    <name type="scientific">Steinernema hermaphroditum</name>
    <dbReference type="NCBI Taxonomy" id="289476"/>
    <lineage>
        <taxon>Eukaryota</taxon>
        <taxon>Metazoa</taxon>
        <taxon>Ecdysozoa</taxon>
        <taxon>Nematoda</taxon>
        <taxon>Chromadorea</taxon>
        <taxon>Rhabditida</taxon>
        <taxon>Tylenchina</taxon>
        <taxon>Panagrolaimomorpha</taxon>
        <taxon>Strongyloidoidea</taxon>
        <taxon>Steinernematidae</taxon>
        <taxon>Steinernema</taxon>
    </lineage>
</organism>
<dbReference type="EMBL" id="JAUCMV010000004">
    <property type="protein sequence ID" value="KAK0407306.1"/>
    <property type="molecule type" value="Genomic_DNA"/>
</dbReference>
<evidence type="ECO:0000256" key="4">
    <source>
        <dbReference type="SAM" id="MobiDB-lite"/>
    </source>
</evidence>
<keyword evidence="1" id="KW-0677">Repeat</keyword>
<dbReference type="InterPro" id="IPR012677">
    <property type="entry name" value="Nucleotide-bd_a/b_plait_sf"/>
</dbReference>
<feature type="transmembrane region" description="Helical" evidence="5">
    <location>
        <begin position="29"/>
        <end position="53"/>
    </location>
</feature>
<keyword evidence="2 3" id="KW-0694">RNA-binding</keyword>
<dbReference type="InterPro" id="IPR016181">
    <property type="entry name" value="Acyl_CoA_acyltransferase"/>
</dbReference>
<keyword evidence="5" id="KW-0812">Transmembrane</keyword>
<feature type="domain" description="RRM" evidence="6">
    <location>
        <begin position="182"/>
        <end position="259"/>
    </location>
</feature>
<proteinExistence type="predicted"/>
<evidence type="ECO:0000259" key="6">
    <source>
        <dbReference type="PROSITE" id="PS50102"/>
    </source>
</evidence>
<accession>A0AA39HLC8</accession>
<feature type="compositionally biased region" description="Low complexity" evidence="4">
    <location>
        <begin position="358"/>
        <end position="377"/>
    </location>
</feature>
<dbReference type="FunFam" id="3.40.630.30:FF:000006">
    <property type="entry name" value="Putative n-alpha-acetyltransferase 50"/>
    <property type="match status" value="1"/>
</dbReference>
<feature type="domain" description="N-acetyltransferase" evidence="7">
    <location>
        <begin position="476"/>
        <end position="627"/>
    </location>
</feature>
<sequence length="629" mass="69199">MSSIKYVLQAYEEAIHQFNEDLQESHFRFLYGIFALLGFTGVLYFFLFLYILLNTVAPNGTPQQDGGAAPPAKSEDKQQADDQNLEPEQFRKMFIGGLTATTSDEMLRDYYSQWGELVDCVVMRDPNTKRSRGFGFVSYSKQSEVDLAMTNRPHVIDNKTVDPKRAVPREQSQRSEANISSKRLYVSGVREEHTEEMFVNHFSKYGTVLKAEIIMDKNTGKPRGFAFITFDDYDAVDKCVLHKSHMISNYRCDVKKALSKEEMSKAQQSERERMDRGGRSRGNMRGQWGGPMGGRGGPGGYDSRDSAWGVSGWGPSQGSSGGWGGAPARGGPSYGGAQQQQGGYGGGAGGYGGGYQQQGGSSAWGAPTDGWGAPQPWGGQGWGQAPGGPSSWQGGSSQGSATGGWNQGQSAGGWGGRQAGGLSMASATQAPIVAAKDAPLTSQVDEALQKLEEKLTTVNIDKQTPEAPKYAGRFDMQLGAITQHNVLQLKVINQSVFPVSYNDKFYKDVVAPQNENLGKFAYFNDIVVGAVCCRYSNENGERHLYIMTLGTLAPYRRLGIGTMMLNYVFEICEKEPSINSVRLHVQTSNKEALEFYQKFGFEVVETVKDYYKRIEPNDAFYLVKKIDRK</sequence>
<dbReference type="Pfam" id="PF00583">
    <property type="entry name" value="Acetyltransf_1"/>
    <property type="match status" value="1"/>
</dbReference>
<dbReference type="InterPro" id="IPR000504">
    <property type="entry name" value="RRM_dom"/>
</dbReference>
<evidence type="ECO:0008006" key="10">
    <source>
        <dbReference type="Google" id="ProtNLM"/>
    </source>
</evidence>
<feature type="compositionally biased region" description="Gly residues" evidence="4">
    <location>
        <begin position="401"/>
        <end position="419"/>
    </location>
</feature>
<feature type="compositionally biased region" description="Low complexity" evidence="4">
    <location>
        <begin position="308"/>
        <end position="318"/>
    </location>
</feature>
<dbReference type="PANTHER" id="PTHR48026">
    <property type="entry name" value="HOMOLOGOUS TO DROSOPHILA SQD (SQUID) PROTEIN"/>
    <property type="match status" value="1"/>
</dbReference>
<dbReference type="SUPFAM" id="SSF54928">
    <property type="entry name" value="RNA-binding domain, RBD"/>
    <property type="match status" value="2"/>
</dbReference>
<evidence type="ECO:0000313" key="8">
    <source>
        <dbReference type="EMBL" id="KAK0407306.1"/>
    </source>
</evidence>
<dbReference type="GO" id="GO:0071013">
    <property type="term" value="C:catalytic step 2 spliceosome"/>
    <property type="evidence" value="ECO:0007669"/>
    <property type="project" value="TreeGrafter"/>
</dbReference>
<dbReference type="PROSITE" id="PS51186">
    <property type="entry name" value="GNAT"/>
    <property type="match status" value="1"/>
</dbReference>
<dbReference type="GO" id="GO:0098687">
    <property type="term" value="C:chromosomal region"/>
    <property type="evidence" value="ECO:0007669"/>
    <property type="project" value="UniProtKB-ARBA"/>
</dbReference>
<dbReference type="GO" id="GO:0000398">
    <property type="term" value="P:mRNA splicing, via spliceosome"/>
    <property type="evidence" value="ECO:0007669"/>
    <property type="project" value="TreeGrafter"/>
</dbReference>
<dbReference type="FunFam" id="3.30.70.330:FF:000860">
    <property type="entry name" value="Heterogeneous nuclear ribonucleoprotein A1"/>
    <property type="match status" value="1"/>
</dbReference>
<feature type="compositionally biased region" description="Low complexity" evidence="4">
    <location>
        <begin position="387"/>
        <end position="400"/>
    </location>
</feature>
<keyword evidence="5" id="KW-1133">Transmembrane helix</keyword>
<dbReference type="FunFam" id="3.30.70.330:FF:000040">
    <property type="entry name" value="Heterogeneous nuclear ribonucleoprotein A2/B1"/>
    <property type="match status" value="1"/>
</dbReference>